<evidence type="ECO:0000256" key="3">
    <source>
        <dbReference type="ARBA" id="ARBA00022723"/>
    </source>
</evidence>
<keyword evidence="6" id="KW-0482">Metalloprotease</keyword>
<evidence type="ECO:0000256" key="2">
    <source>
        <dbReference type="ARBA" id="ARBA00022670"/>
    </source>
</evidence>
<organism evidence="8">
    <name type="scientific">marine metagenome</name>
    <dbReference type="NCBI Taxonomy" id="408172"/>
    <lineage>
        <taxon>unclassified sequences</taxon>
        <taxon>metagenomes</taxon>
        <taxon>ecological metagenomes</taxon>
    </lineage>
</organism>
<keyword evidence="2" id="KW-0645">Protease</keyword>
<dbReference type="PANTHER" id="PTHR21666:SF288">
    <property type="entry name" value="CELL DIVISION PROTEIN YTFB"/>
    <property type="match status" value="1"/>
</dbReference>
<dbReference type="GO" id="GO:0006508">
    <property type="term" value="P:proteolysis"/>
    <property type="evidence" value="ECO:0007669"/>
    <property type="project" value="UniProtKB-KW"/>
</dbReference>
<keyword evidence="5" id="KW-0862">Zinc</keyword>
<dbReference type="Pfam" id="PF01551">
    <property type="entry name" value="Peptidase_M23"/>
    <property type="match status" value="1"/>
</dbReference>
<name>A0A382FHV1_9ZZZZ</name>
<dbReference type="SUPFAM" id="SSF51261">
    <property type="entry name" value="Duplicated hybrid motif"/>
    <property type="match status" value="1"/>
</dbReference>
<protein>
    <recommendedName>
        <fullName evidence="7">M23ase beta-sheet core domain-containing protein</fullName>
    </recommendedName>
</protein>
<proteinExistence type="predicted"/>
<dbReference type="EMBL" id="UINC01049595">
    <property type="protein sequence ID" value="SVB61561.1"/>
    <property type="molecule type" value="Genomic_DNA"/>
</dbReference>
<dbReference type="GO" id="GO:0046872">
    <property type="term" value="F:metal ion binding"/>
    <property type="evidence" value="ECO:0007669"/>
    <property type="project" value="UniProtKB-KW"/>
</dbReference>
<evidence type="ECO:0000256" key="6">
    <source>
        <dbReference type="ARBA" id="ARBA00023049"/>
    </source>
</evidence>
<evidence type="ECO:0000256" key="4">
    <source>
        <dbReference type="ARBA" id="ARBA00022801"/>
    </source>
</evidence>
<evidence type="ECO:0000256" key="1">
    <source>
        <dbReference type="ARBA" id="ARBA00001947"/>
    </source>
</evidence>
<keyword evidence="3" id="KW-0479">Metal-binding</keyword>
<accession>A0A382FHV1</accession>
<feature type="domain" description="M23ase beta-sheet core" evidence="7">
    <location>
        <begin position="93"/>
        <end position="190"/>
    </location>
</feature>
<dbReference type="AlphaFoldDB" id="A0A382FHV1"/>
<keyword evidence="4" id="KW-0378">Hydrolase</keyword>
<evidence type="ECO:0000259" key="7">
    <source>
        <dbReference type="Pfam" id="PF01551"/>
    </source>
</evidence>
<dbReference type="InterPro" id="IPR050570">
    <property type="entry name" value="Cell_wall_metabolism_enzyme"/>
</dbReference>
<dbReference type="Gene3D" id="3.10.450.350">
    <property type="match status" value="1"/>
</dbReference>
<dbReference type="InterPro" id="IPR011055">
    <property type="entry name" value="Dup_hybrid_motif"/>
</dbReference>
<comment type="cofactor">
    <cofactor evidence="1">
        <name>Zn(2+)</name>
        <dbReference type="ChEBI" id="CHEBI:29105"/>
    </cofactor>
</comment>
<evidence type="ECO:0000256" key="5">
    <source>
        <dbReference type="ARBA" id="ARBA00022833"/>
    </source>
</evidence>
<reference evidence="8" key="1">
    <citation type="submission" date="2018-05" db="EMBL/GenBank/DDBJ databases">
        <authorList>
            <person name="Lanie J.A."/>
            <person name="Ng W.-L."/>
            <person name="Kazmierczak K.M."/>
            <person name="Andrzejewski T.M."/>
            <person name="Davidsen T.M."/>
            <person name="Wayne K.J."/>
            <person name="Tettelin H."/>
            <person name="Glass J.I."/>
            <person name="Rusch D."/>
            <person name="Podicherti R."/>
            <person name="Tsui H.-C.T."/>
            <person name="Winkler M.E."/>
        </authorList>
    </citation>
    <scope>NUCLEOTIDE SEQUENCE</scope>
</reference>
<feature type="non-terminal residue" evidence="8">
    <location>
        <position position="1"/>
    </location>
</feature>
<dbReference type="InterPro" id="IPR016047">
    <property type="entry name" value="M23ase_b-sheet_dom"/>
</dbReference>
<gene>
    <name evidence="8" type="ORF">METZ01_LOCUS214415</name>
</gene>
<dbReference type="GO" id="GO:0004222">
    <property type="term" value="F:metalloendopeptidase activity"/>
    <property type="evidence" value="ECO:0007669"/>
    <property type="project" value="TreeGrafter"/>
</dbReference>
<dbReference type="Gene3D" id="2.70.70.10">
    <property type="entry name" value="Glucose Permease (Domain IIA)"/>
    <property type="match status" value="1"/>
</dbReference>
<dbReference type="PANTHER" id="PTHR21666">
    <property type="entry name" value="PEPTIDASE-RELATED"/>
    <property type="match status" value="1"/>
</dbReference>
<sequence length="233" mass="26545">RDIQRGDRFEGLFETLYDEHGDFAKYGDIRYAKLHVRKTDLPLYRFVMQDGEPDYFNNNGHSVRKALMKTPIDGARLTSRFGRRKHPILGYKKMHRGVDFGAPHGTPVMAAGNGTVEVAGWNGNYGRYLRIRHNGRYKTAYGHLAKFQRGVRKGKRVYQGQIVAFVGSSGRSTGPHLHYEILVDNRRINPLRLKLPSGKKLKGMELARFKKVRGETSRIFAASPAMSRLAQSR</sequence>
<evidence type="ECO:0000313" key="8">
    <source>
        <dbReference type="EMBL" id="SVB61561.1"/>
    </source>
</evidence>
<dbReference type="CDD" id="cd12797">
    <property type="entry name" value="M23_peptidase"/>
    <property type="match status" value="1"/>
</dbReference>